<dbReference type="PANTHER" id="PTHR24321">
    <property type="entry name" value="DEHYDROGENASES, SHORT CHAIN"/>
    <property type="match status" value="1"/>
</dbReference>
<comment type="similarity">
    <text evidence="1">Belongs to the short-chain dehydrogenases/reductases (SDR) family.</text>
</comment>
<dbReference type="InterPro" id="IPR020904">
    <property type="entry name" value="Sc_DH/Rdtase_CS"/>
</dbReference>
<dbReference type="AlphaFoldDB" id="A0A5B0X1E2"/>
<dbReference type="PANTHER" id="PTHR24321:SF8">
    <property type="entry name" value="ESTRADIOL 17-BETA-DEHYDROGENASE 8-RELATED"/>
    <property type="match status" value="1"/>
</dbReference>
<protein>
    <submittedName>
        <fullName evidence="3">SDR family oxidoreductase</fullName>
    </submittedName>
</protein>
<dbReference type="Proteomes" id="UP000323708">
    <property type="component" value="Unassembled WGS sequence"/>
</dbReference>
<dbReference type="SUPFAM" id="SSF51735">
    <property type="entry name" value="NAD(P)-binding Rossmann-fold domains"/>
    <property type="match status" value="1"/>
</dbReference>
<dbReference type="Pfam" id="PF13561">
    <property type="entry name" value="adh_short_C2"/>
    <property type="match status" value="1"/>
</dbReference>
<dbReference type="CDD" id="cd05233">
    <property type="entry name" value="SDR_c"/>
    <property type="match status" value="1"/>
</dbReference>
<dbReference type="EMBL" id="VTUX01000003">
    <property type="protein sequence ID" value="KAA1192485.1"/>
    <property type="molecule type" value="Genomic_DNA"/>
</dbReference>
<keyword evidence="2" id="KW-0560">Oxidoreductase</keyword>
<evidence type="ECO:0000313" key="4">
    <source>
        <dbReference type="Proteomes" id="UP000323708"/>
    </source>
</evidence>
<keyword evidence="4" id="KW-1185">Reference proteome</keyword>
<sequence length="307" mass="32175">MICKATSAQTRRCCASVSSFISTLPRPLPRPGNDPEQLEDHACAHNEDTIMSDKHATARGTASFDFSNARVLVTGGTSGIGLATARAFATAGAHVTITGTRAGADAYDVALDQFRYRQLRVTDNAEIQAVADSLDGLDILVNNAGNAKFAGPDASVESVFEEMVRVHLLSGHHLSQACLDMLSASALPGGASVVGITSLTSFMAAPWVPGYGAGKAGMVQLAKTQAKLWAGLGIRSNCVSAGYTETPLTAPVKDMAEANAAVIQRTPLQRWAQPQEIADAVLFLSSDRAAFITGETLIVDGGYLHNE</sequence>
<gene>
    <name evidence="3" type="ORF">F0M18_07385</name>
</gene>
<evidence type="ECO:0000256" key="1">
    <source>
        <dbReference type="ARBA" id="ARBA00006484"/>
    </source>
</evidence>
<comment type="caution">
    <text evidence="3">The sequence shown here is derived from an EMBL/GenBank/DDBJ whole genome shotgun (WGS) entry which is preliminary data.</text>
</comment>
<evidence type="ECO:0000313" key="3">
    <source>
        <dbReference type="EMBL" id="KAA1192485.1"/>
    </source>
</evidence>
<organism evidence="3 4">
    <name type="scientific">Pseudohalioglobus sediminis</name>
    <dbReference type="NCBI Taxonomy" id="2606449"/>
    <lineage>
        <taxon>Bacteria</taxon>
        <taxon>Pseudomonadati</taxon>
        <taxon>Pseudomonadota</taxon>
        <taxon>Gammaproteobacteria</taxon>
        <taxon>Cellvibrionales</taxon>
        <taxon>Halieaceae</taxon>
        <taxon>Pseudohalioglobus</taxon>
    </lineage>
</organism>
<dbReference type="FunFam" id="3.40.50.720:FF:000084">
    <property type="entry name" value="Short-chain dehydrogenase reductase"/>
    <property type="match status" value="1"/>
</dbReference>
<proteinExistence type="inferred from homology"/>
<dbReference type="InterPro" id="IPR036291">
    <property type="entry name" value="NAD(P)-bd_dom_sf"/>
</dbReference>
<dbReference type="PRINTS" id="PR00080">
    <property type="entry name" value="SDRFAMILY"/>
</dbReference>
<reference evidence="3 4" key="1">
    <citation type="submission" date="2019-09" db="EMBL/GenBank/DDBJ databases">
        <authorList>
            <person name="Chen X.-Y."/>
        </authorList>
    </citation>
    <scope>NUCLEOTIDE SEQUENCE [LARGE SCALE GENOMIC DNA]</scope>
    <source>
        <strain evidence="3 4">NY5</strain>
    </source>
</reference>
<dbReference type="Gene3D" id="3.40.50.720">
    <property type="entry name" value="NAD(P)-binding Rossmann-like Domain"/>
    <property type="match status" value="1"/>
</dbReference>
<dbReference type="InterPro" id="IPR002347">
    <property type="entry name" value="SDR_fam"/>
</dbReference>
<evidence type="ECO:0000256" key="2">
    <source>
        <dbReference type="ARBA" id="ARBA00023002"/>
    </source>
</evidence>
<name>A0A5B0X1E2_9GAMM</name>
<accession>A0A5B0X1E2</accession>
<dbReference type="GO" id="GO:0016491">
    <property type="term" value="F:oxidoreductase activity"/>
    <property type="evidence" value="ECO:0007669"/>
    <property type="project" value="UniProtKB-KW"/>
</dbReference>
<dbReference type="PRINTS" id="PR00081">
    <property type="entry name" value="GDHRDH"/>
</dbReference>
<dbReference type="PROSITE" id="PS00061">
    <property type="entry name" value="ADH_SHORT"/>
    <property type="match status" value="1"/>
</dbReference>